<feature type="region of interest" description="Disordered" evidence="12">
    <location>
        <begin position="194"/>
        <end position="213"/>
    </location>
</feature>
<feature type="compositionally biased region" description="Low complexity" evidence="12">
    <location>
        <begin position="154"/>
        <end position="163"/>
    </location>
</feature>
<evidence type="ECO:0000256" key="6">
    <source>
        <dbReference type="ARBA" id="ARBA00023159"/>
    </source>
</evidence>
<keyword evidence="3" id="KW-0028">Amino-acid biosynthesis</keyword>
<organism evidence="14 15">
    <name type="scientific">Triangularia verruculosa</name>
    <dbReference type="NCBI Taxonomy" id="2587418"/>
    <lineage>
        <taxon>Eukaryota</taxon>
        <taxon>Fungi</taxon>
        <taxon>Dikarya</taxon>
        <taxon>Ascomycota</taxon>
        <taxon>Pezizomycotina</taxon>
        <taxon>Sordariomycetes</taxon>
        <taxon>Sordariomycetidae</taxon>
        <taxon>Sordariales</taxon>
        <taxon>Podosporaceae</taxon>
        <taxon>Triangularia</taxon>
    </lineage>
</organism>
<evidence type="ECO:0000256" key="1">
    <source>
        <dbReference type="ARBA" id="ARBA00004123"/>
    </source>
</evidence>
<proteinExistence type="inferred from homology"/>
<dbReference type="SMART" id="SM00338">
    <property type="entry name" value="BRLZ"/>
    <property type="match status" value="1"/>
</dbReference>
<dbReference type="EMBL" id="MU863914">
    <property type="protein sequence ID" value="KAK4200853.1"/>
    <property type="molecule type" value="Genomic_DNA"/>
</dbReference>
<dbReference type="GO" id="GO:0000978">
    <property type="term" value="F:RNA polymerase II cis-regulatory region sequence-specific DNA binding"/>
    <property type="evidence" value="ECO:0007669"/>
    <property type="project" value="TreeGrafter"/>
</dbReference>
<reference evidence="14" key="1">
    <citation type="journal article" date="2023" name="Mol. Phylogenet. Evol.">
        <title>Genome-scale phylogeny and comparative genomics of the fungal order Sordariales.</title>
        <authorList>
            <person name="Hensen N."/>
            <person name="Bonometti L."/>
            <person name="Westerberg I."/>
            <person name="Brannstrom I.O."/>
            <person name="Guillou S."/>
            <person name="Cros-Aarteil S."/>
            <person name="Calhoun S."/>
            <person name="Haridas S."/>
            <person name="Kuo A."/>
            <person name="Mondo S."/>
            <person name="Pangilinan J."/>
            <person name="Riley R."/>
            <person name="LaButti K."/>
            <person name="Andreopoulos B."/>
            <person name="Lipzen A."/>
            <person name="Chen C."/>
            <person name="Yan M."/>
            <person name="Daum C."/>
            <person name="Ng V."/>
            <person name="Clum A."/>
            <person name="Steindorff A."/>
            <person name="Ohm R.A."/>
            <person name="Martin F."/>
            <person name="Silar P."/>
            <person name="Natvig D.O."/>
            <person name="Lalanne C."/>
            <person name="Gautier V."/>
            <person name="Ament-Velasquez S.L."/>
            <person name="Kruys A."/>
            <person name="Hutchinson M.I."/>
            <person name="Powell A.J."/>
            <person name="Barry K."/>
            <person name="Miller A.N."/>
            <person name="Grigoriev I.V."/>
            <person name="Debuchy R."/>
            <person name="Gladieux P."/>
            <person name="Hiltunen Thoren M."/>
            <person name="Johannesson H."/>
        </authorList>
    </citation>
    <scope>NUCLEOTIDE SEQUENCE</scope>
    <source>
        <strain evidence="14">CBS 315.58</strain>
    </source>
</reference>
<dbReference type="CDD" id="cd12193">
    <property type="entry name" value="bZIP_GCN4"/>
    <property type="match status" value="1"/>
</dbReference>
<accession>A0AAN6XHI3</accession>
<dbReference type="PROSITE" id="PS00036">
    <property type="entry name" value="BZIP_BASIC"/>
    <property type="match status" value="1"/>
</dbReference>
<dbReference type="PANTHER" id="PTHR11462">
    <property type="entry name" value="JUN TRANSCRIPTION FACTOR-RELATED"/>
    <property type="match status" value="1"/>
</dbReference>
<comment type="subunit">
    <text evidence="2">Binds DNA as a dimer.</text>
</comment>
<feature type="compositionally biased region" description="Polar residues" evidence="12">
    <location>
        <begin position="198"/>
        <end position="213"/>
    </location>
</feature>
<feature type="compositionally biased region" description="Polar residues" evidence="12">
    <location>
        <begin position="52"/>
        <end position="67"/>
    </location>
</feature>
<evidence type="ECO:0000256" key="8">
    <source>
        <dbReference type="ARBA" id="ARBA00023242"/>
    </source>
</evidence>
<dbReference type="PANTHER" id="PTHR11462:SF35">
    <property type="entry name" value="TRANSCRIPTION FACTOR JRA"/>
    <property type="match status" value="1"/>
</dbReference>
<dbReference type="PROSITE" id="PS50217">
    <property type="entry name" value="BZIP"/>
    <property type="match status" value="1"/>
</dbReference>
<dbReference type="GO" id="GO:0005634">
    <property type="term" value="C:nucleus"/>
    <property type="evidence" value="ECO:0007669"/>
    <property type="project" value="UniProtKB-SubCell"/>
</dbReference>
<name>A0AAN6XHI3_9PEZI</name>
<evidence type="ECO:0000256" key="10">
    <source>
        <dbReference type="ARBA" id="ARBA00073680"/>
    </source>
</evidence>
<evidence type="ECO:0000256" key="9">
    <source>
        <dbReference type="ARBA" id="ARBA00061302"/>
    </source>
</evidence>
<feature type="domain" description="BZIP" evidence="13">
    <location>
        <begin position="515"/>
        <end position="562"/>
    </location>
</feature>
<dbReference type="GO" id="GO:0001080">
    <property type="term" value="P:nitrogen catabolite activation of transcription from RNA polymerase II promoter"/>
    <property type="evidence" value="ECO:0007669"/>
    <property type="project" value="TreeGrafter"/>
</dbReference>
<keyword evidence="15" id="KW-1185">Reference proteome</keyword>
<dbReference type="GO" id="GO:0000981">
    <property type="term" value="F:DNA-binding transcription factor activity, RNA polymerase II-specific"/>
    <property type="evidence" value="ECO:0007669"/>
    <property type="project" value="TreeGrafter"/>
</dbReference>
<evidence type="ECO:0000256" key="11">
    <source>
        <dbReference type="SAM" id="Coils"/>
    </source>
</evidence>
<keyword evidence="5" id="KW-0238">DNA-binding</keyword>
<keyword evidence="7" id="KW-0804">Transcription</keyword>
<comment type="subcellular location">
    <subcellularLocation>
        <location evidence="1">Nucleus</location>
    </subcellularLocation>
</comment>
<dbReference type="GO" id="GO:0008652">
    <property type="term" value="P:amino acid biosynthetic process"/>
    <property type="evidence" value="ECO:0007669"/>
    <property type="project" value="UniProtKB-KW"/>
</dbReference>
<dbReference type="Gene3D" id="3.30.160.60">
    <property type="entry name" value="Classic Zinc Finger"/>
    <property type="match status" value="1"/>
</dbReference>
<dbReference type="GO" id="GO:0005667">
    <property type="term" value="C:transcription regulator complex"/>
    <property type="evidence" value="ECO:0007669"/>
    <property type="project" value="TreeGrafter"/>
</dbReference>
<dbReference type="Proteomes" id="UP001303160">
    <property type="component" value="Unassembled WGS sequence"/>
</dbReference>
<feature type="coiled-coil region" evidence="11">
    <location>
        <begin position="527"/>
        <end position="554"/>
    </location>
</feature>
<dbReference type="SUPFAM" id="SSF57959">
    <property type="entry name" value="Leucine zipper domain"/>
    <property type="match status" value="1"/>
</dbReference>
<dbReference type="FunFam" id="3.30.160.60:FF:001491">
    <property type="entry name" value="Cross-pathway control protein A"/>
    <property type="match status" value="1"/>
</dbReference>
<protein>
    <recommendedName>
        <fullName evidence="10">Cross-pathway control protein 1</fullName>
    </recommendedName>
</protein>
<evidence type="ECO:0000256" key="4">
    <source>
        <dbReference type="ARBA" id="ARBA00023015"/>
    </source>
</evidence>
<keyword evidence="11" id="KW-0175">Coiled coil</keyword>
<feature type="region of interest" description="Disordered" evidence="12">
    <location>
        <begin position="51"/>
        <end position="83"/>
    </location>
</feature>
<comment type="similarity">
    <text evidence="9">Belongs to the bZIP family. GCN4 subfamily.</text>
</comment>
<keyword evidence="6" id="KW-0010">Activator</keyword>
<dbReference type="InterPro" id="IPR050946">
    <property type="entry name" value="AP-1_TF_bZIP"/>
</dbReference>
<dbReference type="AlphaFoldDB" id="A0AAN6XHI3"/>
<evidence type="ECO:0000256" key="7">
    <source>
        <dbReference type="ARBA" id="ARBA00023163"/>
    </source>
</evidence>
<dbReference type="InterPro" id="IPR004827">
    <property type="entry name" value="bZIP"/>
</dbReference>
<comment type="caution">
    <text evidence="14">The sequence shown here is derived from an EMBL/GenBank/DDBJ whole genome shotgun (WGS) entry which is preliminary data.</text>
</comment>
<sequence length="562" mass="61120">MVLIKQRFLFFESSGERTASPGPELFIAHLGDRTTAVLAALQHRPRTMLHGCTSQGVARPGSRSSTGYAALPRTPPKCVKPPPPPVGNCSSSFVKISSFKNFNNLPSSHPPSALPLQVELNYSTQLSSSRSGSHPTIAIPGPDFPVFTTDSHQSPWTPSSTSSLPAHSAHQQPPQNPNLPQQDFVLFDSPINHRAHSSRSVSQPSAQGGVQQPQQYRNQPLFPQQISSSPSLQNQRVANIIQATGHPTTSSAFTNRFTTQNSRPSQQQFYASSAPSSSVALNIPKQHQRRPPVPLFPQGPGSVPQGKMNIQGNFTPQHMLARQRGSHMRSDLDLDDFTAFEGGASTTYSSPALPTVFDLSSSVSSTGQNLATISPQELMMNEPFMSAPSSTAFTALTSPSLYNGSPDFCDSYETSPHFGGGDFDSNPDNWFPLFPTTATEPEAPKEVLVQPKPEQSPLVTSEELEVKSPATGHRRKSSTSPPVRHSSIAGVNSRRRDKPLPPIVVDDPTDTIAMKRARNTLAARKSRERKAARLDELEEKIEKLSAERDHWKQLALQLGAKE</sequence>
<evidence type="ECO:0000256" key="12">
    <source>
        <dbReference type="SAM" id="MobiDB-lite"/>
    </source>
</evidence>
<reference evidence="14" key="2">
    <citation type="submission" date="2023-05" db="EMBL/GenBank/DDBJ databases">
        <authorList>
            <consortium name="Lawrence Berkeley National Laboratory"/>
            <person name="Steindorff A."/>
            <person name="Hensen N."/>
            <person name="Bonometti L."/>
            <person name="Westerberg I."/>
            <person name="Brannstrom I.O."/>
            <person name="Guillou S."/>
            <person name="Cros-Aarteil S."/>
            <person name="Calhoun S."/>
            <person name="Haridas S."/>
            <person name="Kuo A."/>
            <person name="Mondo S."/>
            <person name="Pangilinan J."/>
            <person name="Riley R."/>
            <person name="Labutti K."/>
            <person name="Andreopoulos B."/>
            <person name="Lipzen A."/>
            <person name="Chen C."/>
            <person name="Yanf M."/>
            <person name="Daum C."/>
            <person name="Ng V."/>
            <person name="Clum A."/>
            <person name="Ohm R."/>
            <person name="Martin F."/>
            <person name="Silar P."/>
            <person name="Natvig D."/>
            <person name="Lalanne C."/>
            <person name="Gautier V."/>
            <person name="Ament-Velasquez S.L."/>
            <person name="Kruys A."/>
            <person name="Hutchinson M.I."/>
            <person name="Powell A.J."/>
            <person name="Barry K."/>
            <person name="Miller A.N."/>
            <person name="Grigoriev I.V."/>
            <person name="Debuchy R."/>
            <person name="Gladieux P."/>
            <person name="Thoren M.H."/>
            <person name="Johannesson H."/>
        </authorList>
    </citation>
    <scope>NUCLEOTIDE SEQUENCE</scope>
    <source>
        <strain evidence="14">CBS 315.58</strain>
    </source>
</reference>
<dbReference type="Pfam" id="PF07716">
    <property type="entry name" value="bZIP_2"/>
    <property type="match status" value="1"/>
</dbReference>
<evidence type="ECO:0000313" key="15">
    <source>
        <dbReference type="Proteomes" id="UP001303160"/>
    </source>
</evidence>
<evidence type="ECO:0000259" key="13">
    <source>
        <dbReference type="PROSITE" id="PS50217"/>
    </source>
</evidence>
<gene>
    <name evidence="14" type="ORF">QBC40DRAFT_306438</name>
</gene>
<evidence type="ECO:0000256" key="5">
    <source>
        <dbReference type="ARBA" id="ARBA00023125"/>
    </source>
</evidence>
<evidence type="ECO:0000256" key="2">
    <source>
        <dbReference type="ARBA" id="ARBA00011195"/>
    </source>
</evidence>
<keyword evidence="8" id="KW-0539">Nucleus</keyword>
<feature type="region of interest" description="Disordered" evidence="12">
    <location>
        <begin position="126"/>
        <end position="183"/>
    </location>
</feature>
<dbReference type="GO" id="GO:1903833">
    <property type="term" value="P:positive regulation of cellular response to amino acid starvation"/>
    <property type="evidence" value="ECO:0007669"/>
    <property type="project" value="TreeGrafter"/>
</dbReference>
<feature type="compositionally biased region" description="Pro residues" evidence="12">
    <location>
        <begin position="73"/>
        <end position="83"/>
    </location>
</feature>
<feature type="region of interest" description="Disordered" evidence="12">
    <location>
        <begin position="449"/>
        <end position="511"/>
    </location>
</feature>
<evidence type="ECO:0000313" key="14">
    <source>
        <dbReference type="EMBL" id="KAK4200853.1"/>
    </source>
</evidence>
<dbReference type="InterPro" id="IPR046347">
    <property type="entry name" value="bZIP_sf"/>
</dbReference>
<feature type="region of interest" description="Disordered" evidence="12">
    <location>
        <begin position="245"/>
        <end position="276"/>
    </location>
</feature>
<keyword evidence="4" id="KW-0805">Transcription regulation</keyword>
<evidence type="ECO:0000256" key="3">
    <source>
        <dbReference type="ARBA" id="ARBA00022605"/>
    </source>
</evidence>